<organism evidence="2 3">
    <name type="scientific">Crenothrix polyspora</name>
    <dbReference type="NCBI Taxonomy" id="360316"/>
    <lineage>
        <taxon>Bacteria</taxon>
        <taxon>Pseudomonadati</taxon>
        <taxon>Pseudomonadota</taxon>
        <taxon>Gammaproteobacteria</taxon>
        <taxon>Methylococcales</taxon>
        <taxon>Crenotrichaceae</taxon>
        <taxon>Crenothrix</taxon>
    </lineage>
</organism>
<dbReference type="Proteomes" id="UP000195667">
    <property type="component" value="Unassembled WGS sequence"/>
</dbReference>
<feature type="chain" id="PRO_5012819951" evidence="1">
    <location>
        <begin position="25"/>
        <end position="139"/>
    </location>
</feature>
<dbReference type="EMBL" id="FUKI01000173">
    <property type="protein sequence ID" value="SJM96547.1"/>
    <property type="molecule type" value="Genomic_DNA"/>
</dbReference>
<evidence type="ECO:0000313" key="3">
    <source>
        <dbReference type="Proteomes" id="UP000195667"/>
    </source>
</evidence>
<dbReference type="OrthoDB" id="5568337at2"/>
<dbReference type="AlphaFoldDB" id="A0A1R4HJZ9"/>
<protein>
    <submittedName>
        <fullName evidence="2">Uncharacterized protein</fullName>
    </submittedName>
</protein>
<sequence>MKIITKCQLAAFIAALIFNVAANAYSDDKPGEYCKKPKFTDLSFKTYTEAEKAEVAGGAALTFRLSIDAEPKSLVVSAKKEILATTIQTNSSFHEVSFTLPASLSGGFVRLNAHVKSITAKPDSKCEESVGWLVKVADK</sequence>
<keyword evidence="3" id="KW-1185">Reference proteome</keyword>
<name>A0A1R4HJZ9_9GAMM</name>
<evidence type="ECO:0000313" key="2">
    <source>
        <dbReference type="EMBL" id="SJM96547.1"/>
    </source>
</evidence>
<reference evidence="3" key="1">
    <citation type="submission" date="2017-02" db="EMBL/GenBank/DDBJ databases">
        <authorList>
            <person name="Daims H."/>
        </authorList>
    </citation>
    <scope>NUCLEOTIDE SEQUENCE [LARGE SCALE GENOMIC DNA]</scope>
</reference>
<proteinExistence type="predicted"/>
<dbReference type="RefSeq" id="WP_087145360.1">
    <property type="nucleotide sequence ID" value="NZ_FUKI01000173.1"/>
</dbReference>
<accession>A0A1R4HJZ9</accession>
<gene>
    <name evidence="2" type="ORF">CRENPOLYSF1_920008</name>
</gene>
<evidence type="ECO:0000256" key="1">
    <source>
        <dbReference type="SAM" id="SignalP"/>
    </source>
</evidence>
<keyword evidence="1" id="KW-0732">Signal</keyword>
<feature type="signal peptide" evidence="1">
    <location>
        <begin position="1"/>
        <end position="24"/>
    </location>
</feature>